<dbReference type="OrthoDB" id="9814400at2"/>
<dbReference type="InterPro" id="IPR036597">
    <property type="entry name" value="Fido-like_dom_sf"/>
</dbReference>
<dbReference type="InterPro" id="IPR040198">
    <property type="entry name" value="Fido_containing"/>
</dbReference>
<proteinExistence type="predicted"/>
<dbReference type="RefSeq" id="WP_151667753.1">
    <property type="nucleotide sequence ID" value="NZ_WBVO01000008.1"/>
</dbReference>
<evidence type="ECO:0000259" key="3">
    <source>
        <dbReference type="PROSITE" id="PS51459"/>
    </source>
</evidence>
<dbReference type="PANTHER" id="PTHR13504:SF33">
    <property type="entry name" value="FIC FAMILY PROTEIN"/>
    <property type="match status" value="1"/>
</dbReference>
<dbReference type="InterPro" id="IPR036388">
    <property type="entry name" value="WH-like_DNA-bd_sf"/>
</dbReference>
<keyword evidence="2" id="KW-0547">Nucleotide-binding</keyword>
<dbReference type="Pfam" id="PF13776">
    <property type="entry name" value="DUF4172"/>
    <property type="match status" value="1"/>
</dbReference>
<evidence type="ECO:0000313" key="5">
    <source>
        <dbReference type="Proteomes" id="UP000468650"/>
    </source>
</evidence>
<evidence type="ECO:0000313" key="4">
    <source>
        <dbReference type="EMBL" id="KAB2808658.1"/>
    </source>
</evidence>
<dbReference type="Gene3D" id="1.10.10.10">
    <property type="entry name" value="Winged helix-like DNA-binding domain superfamily/Winged helix DNA-binding domain"/>
    <property type="match status" value="1"/>
</dbReference>
<keyword evidence="2" id="KW-0067">ATP-binding</keyword>
<sequence length="373" mass="42908">MPWNWQHKKWPNFDYNLDLIEEFERSFLKKSGELIGSIKHLNDEDTDSVKVTLLSEEAFQTSKIEGELLERDSLHSSIRKHFGLKTDNRRVGPAERGISEMMVNLYQNCASPLDHDQLFDWHRMLMNGRSDLDDFGTYRTHEDPMQIISGPIEFPTVHFEAPPSIRVNDEMEQFVKWFNDSENTLGHSHPLVRAGIAHIYFESIHPFEDGNGRIGRALSEKSLSQNIGQPTLIALSHTIEQNKKSYYEALHRASIDIDITEWLVYFSNITLEAIHYSQSTIELLVEKSKFFHQFQGKLNERQHKVVLRLFAVGIGGFIGGLSAENYIAITRTTASTATRDLQKLVEMGAFKRTGERKGTRYSLNIDHNHASFK</sequence>
<dbReference type="Pfam" id="PF02661">
    <property type="entry name" value="Fic"/>
    <property type="match status" value="1"/>
</dbReference>
<dbReference type="InterPro" id="IPR003812">
    <property type="entry name" value="Fido"/>
</dbReference>
<organism evidence="4 5">
    <name type="scientific">Phaeocystidibacter luteus</name>
    <dbReference type="NCBI Taxonomy" id="911197"/>
    <lineage>
        <taxon>Bacteria</taxon>
        <taxon>Pseudomonadati</taxon>
        <taxon>Bacteroidota</taxon>
        <taxon>Flavobacteriia</taxon>
        <taxon>Flavobacteriales</taxon>
        <taxon>Phaeocystidibacteraceae</taxon>
        <taxon>Phaeocystidibacter</taxon>
    </lineage>
</organism>
<dbReference type="Gene3D" id="1.10.3290.10">
    <property type="entry name" value="Fido-like domain"/>
    <property type="match status" value="1"/>
</dbReference>
<evidence type="ECO:0000256" key="2">
    <source>
        <dbReference type="PIRSR" id="PIRSR640198-2"/>
    </source>
</evidence>
<keyword evidence="5" id="KW-1185">Reference proteome</keyword>
<dbReference type="AlphaFoldDB" id="A0A6N6RFW8"/>
<feature type="binding site" evidence="2">
    <location>
        <begin position="246"/>
        <end position="247"/>
    </location>
    <ligand>
        <name>ATP</name>
        <dbReference type="ChEBI" id="CHEBI:30616"/>
    </ligand>
</feature>
<dbReference type="PROSITE" id="PS51459">
    <property type="entry name" value="FIDO"/>
    <property type="match status" value="1"/>
</dbReference>
<gene>
    <name evidence="4" type="ORF">F8C67_10250</name>
</gene>
<dbReference type="PANTHER" id="PTHR13504">
    <property type="entry name" value="FIDO DOMAIN-CONTAINING PROTEIN DDB_G0283145"/>
    <property type="match status" value="1"/>
</dbReference>
<accession>A0A6N6RFW8</accession>
<comment type="caution">
    <text evidence="4">The sequence shown here is derived from an EMBL/GenBank/DDBJ whole genome shotgun (WGS) entry which is preliminary data.</text>
</comment>
<feature type="active site" evidence="1">
    <location>
        <position position="205"/>
    </location>
</feature>
<evidence type="ECO:0000256" key="1">
    <source>
        <dbReference type="PIRSR" id="PIRSR640198-1"/>
    </source>
</evidence>
<name>A0A6N6RFW8_9FLAO</name>
<dbReference type="Proteomes" id="UP000468650">
    <property type="component" value="Unassembled WGS sequence"/>
</dbReference>
<reference evidence="4 5" key="1">
    <citation type="submission" date="2019-09" db="EMBL/GenBank/DDBJ databases">
        <title>Genomes of family Cryomorphaceae.</title>
        <authorList>
            <person name="Bowman J.P."/>
        </authorList>
    </citation>
    <scope>NUCLEOTIDE SEQUENCE [LARGE SCALE GENOMIC DNA]</scope>
    <source>
        <strain evidence="4 5">LMG 25704</strain>
    </source>
</reference>
<dbReference type="GO" id="GO:0005524">
    <property type="term" value="F:ATP binding"/>
    <property type="evidence" value="ECO:0007669"/>
    <property type="project" value="UniProtKB-KW"/>
</dbReference>
<feature type="domain" description="Fido" evidence="3">
    <location>
        <begin position="113"/>
        <end position="268"/>
    </location>
</feature>
<dbReference type="SUPFAM" id="SSF140931">
    <property type="entry name" value="Fic-like"/>
    <property type="match status" value="1"/>
</dbReference>
<protein>
    <submittedName>
        <fullName evidence="4">Fic family protein</fullName>
    </submittedName>
</protein>
<dbReference type="EMBL" id="WBVO01000008">
    <property type="protein sequence ID" value="KAB2808658.1"/>
    <property type="molecule type" value="Genomic_DNA"/>
</dbReference>
<dbReference type="InterPro" id="IPR025230">
    <property type="entry name" value="DUF4172"/>
</dbReference>
<feature type="binding site" evidence="2">
    <location>
        <begin position="209"/>
        <end position="216"/>
    </location>
    <ligand>
        <name>ATP</name>
        <dbReference type="ChEBI" id="CHEBI:30616"/>
    </ligand>
</feature>